<evidence type="ECO:0000256" key="1">
    <source>
        <dbReference type="SAM" id="MobiDB-lite"/>
    </source>
</evidence>
<keyword evidence="2" id="KW-0812">Transmembrane</keyword>
<evidence type="ECO:0000313" key="4">
    <source>
        <dbReference type="Proteomes" id="UP000642070"/>
    </source>
</evidence>
<organism evidence="3 4">
    <name type="scientific">Dactylosporangium sucinum</name>
    <dbReference type="NCBI Taxonomy" id="1424081"/>
    <lineage>
        <taxon>Bacteria</taxon>
        <taxon>Bacillati</taxon>
        <taxon>Actinomycetota</taxon>
        <taxon>Actinomycetes</taxon>
        <taxon>Micromonosporales</taxon>
        <taxon>Micromonosporaceae</taxon>
        <taxon>Dactylosporangium</taxon>
    </lineage>
</organism>
<keyword evidence="2" id="KW-1133">Transmembrane helix</keyword>
<dbReference type="AlphaFoldDB" id="A0A917TT78"/>
<reference evidence="3" key="1">
    <citation type="journal article" date="2014" name="Int. J. Syst. Evol. Microbiol.">
        <title>Complete genome sequence of Corynebacterium casei LMG S-19264T (=DSM 44701T), isolated from a smear-ripened cheese.</title>
        <authorList>
            <consortium name="US DOE Joint Genome Institute (JGI-PGF)"/>
            <person name="Walter F."/>
            <person name="Albersmeier A."/>
            <person name="Kalinowski J."/>
            <person name="Ruckert C."/>
        </authorList>
    </citation>
    <scope>NUCLEOTIDE SEQUENCE</scope>
    <source>
        <strain evidence="3">JCM 19831</strain>
    </source>
</reference>
<proteinExistence type="predicted"/>
<gene>
    <name evidence="3" type="ORF">GCM10007977_043120</name>
</gene>
<dbReference type="Proteomes" id="UP000642070">
    <property type="component" value="Unassembled WGS sequence"/>
</dbReference>
<dbReference type="EMBL" id="BMPI01000020">
    <property type="protein sequence ID" value="GGM37062.1"/>
    <property type="molecule type" value="Genomic_DNA"/>
</dbReference>
<feature type="region of interest" description="Disordered" evidence="1">
    <location>
        <begin position="623"/>
        <end position="655"/>
    </location>
</feature>
<keyword evidence="4" id="KW-1185">Reference proteome</keyword>
<evidence type="ECO:0000256" key="2">
    <source>
        <dbReference type="SAM" id="Phobius"/>
    </source>
</evidence>
<feature type="transmembrane region" description="Helical" evidence="2">
    <location>
        <begin position="70"/>
        <end position="90"/>
    </location>
</feature>
<feature type="transmembrane region" description="Helical" evidence="2">
    <location>
        <begin position="170"/>
        <end position="194"/>
    </location>
</feature>
<keyword evidence="2" id="KW-0472">Membrane</keyword>
<name>A0A917TT78_9ACTN</name>
<dbReference type="RefSeq" id="WP_190251700.1">
    <property type="nucleotide sequence ID" value="NZ_BMPI01000020.1"/>
</dbReference>
<comment type="caution">
    <text evidence="3">The sequence shown here is derived from an EMBL/GenBank/DDBJ whole genome shotgun (WGS) entry which is preliminary data.</text>
</comment>
<feature type="transmembrane region" description="Helical" evidence="2">
    <location>
        <begin position="242"/>
        <end position="264"/>
    </location>
</feature>
<reference evidence="3" key="2">
    <citation type="submission" date="2020-09" db="EMBL/GenBank/DDBJ databases">
        <authorList>
            <person name="Sun Q."/>
            <person name="Ohkuma M."/>
        </authorList>
    </citation>
    <scope>NUCLEOTIDE SEQUENCE</scope>
    <source>
        <strain evidence="3">JCM 19831</strain>
    </source>
</reference>
<feature type="transmembrane region" description="Helical" evidence="2">
    <location>
        <begin position="32"/>
        <end position="58"/>
    </location>
</feature>
<sequence length="655" mass="68330">MAVIVTGEAPLIPPARRALVALAQATGTGLNIAAALAAVPAVWVGFVVLGQAIAMLVGDDAGGPVAGLSGAARAALFAGWAASVVVFFVGRSTGRRLLLVGRRRVLFLRRFKHTAAAQVVTFAASRIGRHTRYVTLDDARVVPVGVAPATLAASRLWASASRAASFAVTLYKAGLVLLVALGVIAAVAAGRVFMQADGGILERLVAVRAAAASGGGSGGAALRVMTGVVGVVGVGLSVLGGAALFVGIMVAVLQPAFSFLGAAMRGAREAERAKTIHVADASQVEEAHRTVRALARRRFGTRLVVAKVADSVWRATVAGFAVDADAALIDVSDPTGHLLWEIELMTIRVPRPCVFVAERTRADALFSGAPGNAEVAELRRLLDGHRVLTYTTDPAGVKAFTQALRASLDLATDPAVRSVGPLSLSPVDSAAASSLTRLVRPDTGDGWLHPRVARSGGGELAAGESLVFTFDAVRLHERCDGEVAWDVPAAVQVYVTDQRIIWVVAGPAGSVVAGQLRHIWITIAVGQRPRFGRRTEHYVELRARSNDDPPVRYTVRLDLAPGTQHPVEQIVAVAAASAAQLWTDALPAAHEFHTTVTKPPGVFVWKGRRGAATVAVPLAVGVRPEALPDGDPDRLTHWTSASSPPPPAEHRVGRT</sequence>
<evidence type="ECO:0000313" key="3">
    <source>
        <dbReference type="EMBL" id="GGM37062.1"/>
    </source>
</evidence>
<accession>A0A917TT78</accession>
<protein>
    <submittedName>
        <fullName evidence="3">Uncharacterized protein</fullName>
    </submittedName>
</protein>